<comment type="caution">
    <text evidence="2">The sequence shown here is derived from an EMBL/GenBank/DDBJ whole genome shotgun (WGS) entry which is preliminary data.</text>
</comment>
<reference evidence="2 3" key="1">
    <citation type="submission" date="2017-07" db="EMBL/GenBank/DDBJ databases">
        <title>Genome sequencing and assembly of Paenibacillus rigui.</title>
        <authorList>
            <person name="Mayilraj S."/>
        </authorList>
    </citation>
    <scope>NUCLEOTIDE SEQUENCE [LARGE SCALE GENOMIC DNA]</scope>
    <source>
        <strain evidence="2 3">JCM 16352</strain>
    </source>
</reference>
<feature type="transmembrane region" description="Helical" evidence="1">
    <location>
        <begin position="6"/>
        <end position="25"/>
    </location>
</feature>
<keyword evidence="1" id="KW-0812">Transmembrane</keyword>
<proteinExistence type="predicted"/>
<dbReference type="PROSITE" id="PS51257">
    <property type="entry name" value="PROKAR_LIPOPROTEIN"/>
    <property type="match status" value="1"/>
</dbReference>
<sequence>MYLLSHRLVPIIFLIIVYFGSMACSNQRKHKENTRTVKETPLRQTASDYTIVAYQIYSRLACNGCAIDKEGPAWQAKFKQWMV</sequence>
<keyword evidence="1" id="KW-0472">Membrane</keyword>
<gene>
    <name evidence="2" type="ORF">CF651_07510</name>
</gene>
<name>A0A229UUC7_9BACL</name>
<dbReference type="EMBL" id="NMQW01000011">
    <property type="protein sequence ID" value="OXM86980.1"/>
    <property type="molecule type" value="Genomic_DNA"/>
</dbReference>
<keyword evidence="3" id="KW-1185">Reference proteome</keyword>
<protein>
    <submittedName>
        <fullName evidence="2">Uncharacterized protein</fullName>
    </submittedName>
</protein>
<evidence type="ECO:0000313" key="3">
    <source>
        <dbReference type="Proteomes" id="UP000215509"/>
    </source>
</evidence>
<dbReference type="Proteomes" id="UP000215509">
    <property type="component" value="Unassembled WGS sequence"/>
</dbReference>
<organism evidence="2 3">
    <name type="scientific">Paenibacillus rigui</name>
    <dbReference type="NCBI Taxonomy" id="554312"/>
    <lineage>
        <taxon>Bacteria</taxon>
        <taxon>Bacillati</taxon>
        <taxon>Bacillota</taxon>
        <taxon>Bacilli</taxon>
        <taxon>Bacillales</taxon>
        <taxon>Paenibacillaceae</taxon>
        <taxon>Paenibacillus</taxon>
    </lineage>
</organism>
<evidence type="ECO:0000313" key="2">
    <source>
        <dbReference type="EMBL" id="OXM86980.1"/>
    </source>
</evidence>
<keyword evidence="1" id="KW-1133">Transmembrane helix</keyword>
<evidence type="ECO:0000256" key="1">
    <source>
        <dbReference type="SAM" id="Phobius"/>
    </source>
</evidence>
<accession>A0A229UUC7</accession>
<dbReference type="AlphaFoldDB" id="A0A229UUC7"/>